<evidence type="ECO:0000256" key="1">
    <source>
        <dbReference type="SAM" id="MobiDB-lite"/>
    </source>
</evidence>
<evidence type="ECO:0000313" key="3">
    <source>
        <dbReference type="Proteomes" id="UP001550850"/>
    </source>
</evidence>
<accession>A0ABV2YI79</accession>
<organism evidence="2 3">
    <name type="scientific">Streptomyces fragilis</name>
    <dbReference type="NCBI Taxonomy" id="67301"/>
    <lineage>
        <taxon>Bacteria</taxon>
        <taxon>Bacillati</taxon>
        <taxon>Actinomycetota</taxon>
        <taxon>Actinomycetes</taxon>
        <taxon>Kitasatosporales</taxon>
        <taxon>Streptomycetaceae</taxon>
        <taxon>Streptomyces</taxon>
    </lineage>
</organism>
<sequence length="206" mass="22051">MNHIAGIGTGPGHGRQDTAEPRRAESGRWPLLEAALAAVNRDLSATVPGQDALVLVAEPSRGGPRPDRHVPEQGHVLEQGHEVEHGHIPEQVYVAMPDGRWHGDRVNHWETEEPEPDDPATALAVVAEAAQSTVMELLRQVWPVCPEHGSGVHVRPAGATDDRDHGQAGAAGPPVWWCGGGREGRCHDVAPVGELATRPGTRRLPE</sequence>
<evidence type="ECO:0000313" key="2">
    <source>
        <dbReference type="EMBL" id="MEU3555382.1"/>
    </source>
</evidence>
<gene>
    <name evidence="2" type="ORF">AB0E65_14370</name>
</gene>
<keyword evidence="3" id="KW-1185">Reference proteome</keyword>
<dbReference type="EMBL" id="JBEZUR010000018">
    <property type="protein sequence ID" value="MEU3555382.1"/>
    <property type="molecule type" value="Genomic_DNA"/>
</dbReference>
<reference evidence="2 3" key="1">
    <citation type="submission" date="2024-06" db="EMBL/GenBank/DDBJ databases">
        <title>The Natural Products Discovery Center: Release of the First 8490 Sequenced Strains for Exploring Actinobacteria Biosynthetic Diversity.</title>
        <authorList>
            <person name="Kalkreuter E."/>
            <person name="Kautsar S.A."/>
            <person name="Yang D."/>
            <person name="Bader C.D."/>
            <person name="Teijaro C.N."/>
            <person name="Fluegel L."/>
            <person name="Davis C.M."/>
            <person name="Simpson J.R."/>
            <person name="Lauterbach L."/>
            <person name="Steele A.D."/>
            <person name="Gui C."/>
            <person name="Meng S."/>
            <person name="Li G."/>
            <person name="Viehrig K."/>
            <person name="Ye F."/>
            <person name="Su P."/>
            <person name="Kiefer A.F."/>
            <person name="Nichols A."/>
            <person name="Cepeda A.J."/>
            <person name="Yan W."/>
            <person name="Fan B."/>
            <person name="Jiang Y."/>
            <person name="Adhikari A."/>
            <person name="Zheng C.-J."/>
            <person name="Schuster L."/>
            <person name="Cowan T.M."/>
            <person name="Smanski M.J."/>
            <person name="Chevrette M.G."/>
            <person name="De Carvalho L.P.S."/>
            <person name="Shen B."/>
        </authorList>
    </citation>
    <scope>NUCLEOTIDE SEQUENCE [LARGE SCALE GENOMIC DNA]</scope>
    <source>
        <strain evidence="2 3">NPDC038104</strain>
    </source>
</reference>
<name>A0ABV2YI79_9ACTN</name>
<protein>
    <submittedName>
        <fullName evidence="2">Uncharacterized protein</fullName>
    </submittedName>
</protein>
<proteinExistence type="predicted"/>
<comment type="caution">
    <text evidence="2">The sequence shown here is derived from an EMBL/GenBank/DDBJ whole genome shotgun (WGS) entry which is preliminary data.</text>
</comment>
<feature type="region of interest" description="Disordered" evidence="1">
    <location>
        <begin position="1"/>
        <end position="27"/>
    </location>
</feature>
<dbReference type="RefSeq" id="WP_245967385.1">
    <property type="nucleotide sequence ID" value="NZ_BEVZ01000002.1"/>
</dbReference>
<feature type="compositionally biased region" description="Basic and acidic residues" evidence="1">
    <location>
        <begin position="14"/>
        <end position="26"/>
    </location>
</feature>
<dbReference type="Proteomes" id="UP001550850">
    <property type="component" value="Unassembled WGS sequence"/>
</dbReference>